<feature type="chain" id="PRO_5046446653" description="Lipoprotein" evidence="1">
    <location>
        <begin position="25"/>
        <end position="236"/>
    </location>
</feature>
<gene>
    <name evidence="2" type="ORF">LVJ81_11135</name>
</gene>
<dbReference type="EMBL" id="CP091512">
    <property type="protein sequence ID" value="UOO92159.1"/>
    <property type="molecule type" value="Genomic_DNA"/>
</dbReference>
<accession>A0ABY4E9T5</accession>
<reference evidence="2" key="1">
    <citation type="submission" date="2021-12" db="EMBL/GenBank/DDBJ databases">
        <authorList>
            <person name="Veyrier F.J."/>
        </authorList>
    </citation>
    <scope>NUCLEOTIDE SEQUENCE</scope>
    <source>
        <strain evidence="2">SAG 1488-6</strain>
    </source>
</reference>
<evidence type="ECO:0000313" key="2">
    <source>
        <dbReference type="EMBL" id="UOO92159.1"/>
    </source>
</evidence>
<organism evidence="2 3">
    <name type="scientific">Vitreoscilla stercoraria</name>
    <dbReference type="NCBI Taxonomy" id="61"/>
    <lineage>
        <taxon>Bacteria</taxon>
        <taxon>Pseudomonadati</taxon>
        <taxon>Pseudomonadota</taxon>
        <taxon>Betaproteobacteria</taxon>
        <taxon>Neisseriales</taxon>
        <taxon>Neisseriaceae</taxon>
        <taxon>Vitreoscilla</taxon>
    </lineage>
</organism>
<dbReference type="Proteomes" id="UP000832034">
    <property type="component" value="Chromosome"/>
</dbReference>
<protein>
    <recommendedName>
        <fullName evidence="4">Lipoprotein</fullName>
    </recommendedName>
</protein>
<reference evidence="2" key="2">
    <citation type="journal article" date="2022" name="Res Sq">
        <title>Evolution of multicellular longitudinally dividing oral cavity symbionts (Neisseriaceae).</title>
        <authorList>
            <person name="Nyongesa S."/>
            <person name="Weber P."/>
            <person name="Bernet E."/>
            <person name="Pullido F."/>
            <person name="Nieckarz M."/>
            <person name="Delaby M."/>
            <person name="Nieves C."/>
            <person name="Viehboeck T."/>
            <person name="Krause N."/>
            <person name="Rivera-Millot A."/>
            <person name="Nakamura A."/>
            <person name="Vischer N."/>
            <person name="VanNieuwenhze M."/>
            <person name="Brun Y."/>
            <person name="Cava F."/>
            <person name="Bulgheresi S."/>
            <person name="Veyrier F."/>
        </authorList>
    </citation>
    <scope>NUCLEOTIDE SEQUENCE</scope>
    <source>
        <strain evidence="2">SAG 1488-6</strain>
    </source>
</reference>
<dbReference type="PROSITE" id="PS51257">
    <property type="entry name" value="PROKAR_LIPOPROTEIN"/>
    <property type="match status" value="1"/>
</dbReference>
<evidence type="ECO:0008006" key="4">
    <source>
        <dbReference type="Google" id="ProtNLM"/>
    </source>
</evidence>
<evidence type="ECO:0000256" key="1">
    <source>
        <dbReference type="SAM" id="SignalP"/>
    </source>
</evidence>
<name>A0ABY4E9T5_VITST</name>
<keyword evidence="1" id="KW-0732">Signal</keyword>
<evidence type="ECO:0000313" key="3">
    <source>
        <dbReference type="Proteomes" id="UP000832034"/>
    </source>
</evidence>
<sequence length="236" mass="26343">MKKIWTISMAACAILLGACTSPHLVTDASGNACHLNYTEVKAQFGEHFARPCGLDLESSENILRVNQEPKAVTLMADPHSFDATHGIYTRQGIDERSQYYWMLPYSMMNTHGVTHSANILEARWHNQARDEVRLFVYDKAQKDMSSIQFEVDGAVVLNQVATWPAEQIDGNDNRQLSKQYFDVPYAVLKHMAQAHQANVVLGFSDGSAETLVLVQQGEPSNASAGLRRLFNAIETR</sequence>
<proteinExistence type="predicted"/>
<feature type="signal peptide" evidence="1">
    <location>
        <begin position="1"/>
        <end position="24"/>
    </location>
</feature>
<keyword evidence="3" id="KW-1185">Reference proteome</keyword>